<evidence type="ECO:0000256" key="6">
    <source>
        <dbReference type="SAM" id="Phobius"/>
    </source>
</evidence>
<dbReference type="InterPro" id="IPR036259">
    <property type="entry name" value="MFS_trans_sf"/>
</dbReference>
<evidence type="ECO:0000256" key="1">
    <source>
        <dbReference type="ARBA" id="ARBA00004141"/>
    </source>
</evidence>
<accession>A0A9W7D839</accession>
<dbReference type="Proteomes" id="UP001165083">
    <property type="component" value="Unassembled WGS sequence"/>
</dbReference>
<dbReference type="EMBL" id="BSXW01012420">
    <property type="protein sequence ID" value="GMF64604.1"/>
    <property type="molecule type" value="Genomic_DNA"/>
</dbReference>
<evidence type="ECO:0000256" key="5">
    <source>
        <dbReference type="ARBA" id="ARBA00023136"/>
    </source>
</evidence>
<proteinExistence type="predicted"/>
<dbReference type="AlphaFoldDB" id="A0A9W7D839"/>
<name>A0A9W7D839_9STRA</name>
<protein>
    <submittedName>
        <fullName evidence="7">Unnamed protein product</fullName>
    </submittedName>
</protein>
<dbReference type="PANTHER" id="PTHR23511">
    <property type="entry name" value="SYNAPTIC VESICLE GLYCOPROTEIN 2"/>
    <property type="match status" value="1"/>
</dbReference>
<comment type="caution">
    <text evidence="7">The sequence shown here is derived from an EMBL/GenBank/DDBJ whole genome shotgun (WGS) entry which is preliminary data.</text>
</comment>
<keyword evidence="4 6" id="KW-1133">Transmembrane helix</keyword>
<dbReference type="GO" id="GO:0016020">
    <property type="term" value="C:membrane"/>
    <property type="evidence" value="ECO:0007669"/>
    <property type="project" value="UniProtKB-SubCell"/>
</dbReference>
<keyword evidence="5 6" id="KW-0472">Membrane</keyword>
<evidence type="ECO:0000256" key="2">
    <source>
        <dbReference type="ARBA" id="ARBA00022448"/>
    </source>
</evidence>
<feature type="transmembrane region" description="Helical" evidence="6">
    <location>
        <begin position="130"/>
        <end position="151"/>
    </location>
</feature>
<comment type="subcellular location">
    <subcellularLocation>
        <location evidence="1">Membrane</location>
        <topology evidence="1">Multi-pass membrane protein</topology>
    </subcellularLocation>
</comment>
<keyword evidence="3 6" id="KW-0812">Transmembrane</keyword>
<evidence type="ECO:0000313" key="8">
    <source>
        <dbReference type="Proteomes" id="UP001165083"/>
    </source>
</evidence>
<gene>
    <name evidence="7" type="ORF">Plil01_001738700</name>
</gene>
<dbReference type="SUPFAM" id="SSF103473">
    <property type="entry name" value="MFS general substrate transporter"/>
    <property type="match status" value="1"/>
</dbReference>
<organism evidence="7 8">
    <name type="scientific">Phytophthora lilii</name>
    <dbReference type="NCBI Taxonomy" id="2077276"/>
    <lineage>
        <taxon>Eukaryota</taxon>
        <taxon>Sar</taxon>
        <taxon>Stramenopiles</taxon>
        <taxon>Oomycota</taxon>
        <taxon>Peronosporomycetes</taxon>
        <taxon>Peronosporales</taxon>
        <taxon>Peronosporaceae</taxon>
        <taxon>Phytophthora</taxon>
    </lineage>
</organism>
<dbReference type="OrthoDB" id="3936150at2759"/>
<reference evidence="7" key="1">
    <citation type="submission" date="2023-04" db="EMBL/GenBank/DDBJ databases">
        <title>Phytophthora lilii NBRC 32176.</title>
        <authorList>
            <person name="Ichikawa N."/>
            <person name="Sato H."/>
            <person name="Tonouchi N."/>
        </authorList>
    </citation>
    <scope>NUCLEOTIDE SEQUENCE</scope>
    <source>
        <strain evidence="7">NBRC 32176</strain>
    </source>
</reference>
<dbReference type="PANTHER" id="PTHR23511:SF34">
    <property type="entry name" value="SYNAPTIC VESICLE GLYCOPROTEIN 2"/>
    <property type="match status" value="1"/>
</dbReference>
<evidence type="ECO:0000313" key="7">
    <source>
        <dbReference type="EMBL" id="GMF64604.1"/>
    </source>
</evidence>
<sequence>MAANARHEYIASGRPSMNHANPAVNTAPCSQKFEQKYWLSSTIKDIHNKPDNSCTHHHPQPPTNLHSVLLASGFNAFSTAGWNAIDLMSAESFPTDVRTTGMGILSAAGRAGSVAAQFVNGYLIGPPVHVTWLLVVTASMMLLGSASSVFVRNYSNKTLPESVEEMRIQARATKSKA</sequence>
<evidence type="ECO:0000256" key="3">
    <source>
        <dbReference type="ARBA" id="ARBA00022692"/>
    </source>
</evidence>
<keyword evidence="2" id="KW-0813">Transport</keyword>
<keyword evidence="8" id="KW-1185">Reference proteome</keyword>
<evidence type="ECO:0000256" key="4">
    <source>
        <dbReference type="ARBA" id="ARBA00022989"/>
    </source>
</evidence>
<dbReference type="Gene3D" id="1.20.1250.20">
    <property type="entry name" value="MFS general substrate transporter like domains"/>
    <property type="match status" value="1"/>
</dbReference>